<dbReference type="PRINTS" id="PR00326">
    <property type="entry name" value="GTP1OBG"/>
</dbReference>
<evidence type="ECO:0000313" key="11">
    <source>
        <dbReference type="EMBL" id="CAL6049618.1"/>
    </source>
</evidence>
<reference evidence="10 14" key="2">
    <citation type="submission" date="2024-07" db="EMBL/GenBank/DDBJ databases">
        <authorList>
            <person name="Akdeniz Z."/>
        </authorList>
    </citation>
    <scope>NUCLEOTIDE SEQUENCE [LARGE SCALE GENOMIC DNA]</scope>
</reference>
<keyword evidence="2" id="KW-0547">Nucleotide-binding</keyword>
<feature type="compositionally biased region" description="Basic residues" evidence="5">
    <location>
        <begin position="1"/>
        <end position="13"/>
    </location>
</feature>
<dbReference type="EMBL" id="CAXDID020000169">
    <property type="protein sequence ID" value="CAL6046694.1"/>
    <property type="molecule type" value="Genomic_DNA"/>
</dbReference>
<dbReference type="InterPro" id="IPR030378">
    <property type="entry name" value="G_CP_dom"/>
</dbReference>
<organism evidence="7">
    <name type="scientific">Hexamita inflata</name>
    <dbReference type="NCBI Taxonomy" id="28002"/>
    <lineage>
        <taxon>Eukaryota</taxon>
        <taxon>Metamonada</taxon>
        <taxon>Diplomonadida</taxon>
        <taxon>Hexamitidae</taxon>
        <taxon>Hexamitinae</taxon>
        <taxon>Hexamita</taxon>
    </lineage>
</organism>
<dbReference type="Proteomes" id="UP001642409">
    <property type="component" value="Unassembled WGS sequence"/>
</dbReference>
<evidence type="ECO:0000259" key="6">
    <source>
        <dbReference type="PROSITE" id="PS51721"/>
    </source>
</evidence>
<dbReference type="AlphaFoldDB" id="A0AA86P896"/>
<accession>A0AA86P896</accession>
<keyword evidence="14" id="KW-1185">Reference proteome</keyword>
<gene>
    <name evidence="7" type="ORF">HINF_LOCUS21544</name>
    <name evidence="8" type="ORF">HINF_LOCUS36168</name>
    <name evidence="10" type="ORF">HINF_LOCUS41847</name>
    <name evidence="11" type="ORF">HINF_LOCUS43472</name>
    <name evidence="9" type="ORF">HINF_LOCUS61708</name>
    <name evidence="12" type="ORF">HINF_LOCUS64196</name>
    <name evidence="13" type="ORF">HINF_LOCUS74295</name>
</gene>
<comment type="caution">
    <text evidence="7">The sequence shown here is derived from an EMBL/GenBank/DDBJ whole genome shotgun (WGS) entry which is preliminary data.</text>
</comment>
<keyword evidence="4" id="KW-0539">Nucleus</keyword>
<protein>
    <submittedName>
        <fullName evidence="7">Nucleolar GTPase</fullName>
    </submittedName>
    <submittedName>
        <fullName evidence="10">Nucleolar_GTPase</fullName>
    </submittedName>
</protein>
<evidence type="ECO:0000256" key="5">
    <source>
        <dbReference type="SAM" id="MobiDB-lite"/>
    </source>
</evidence>
<sequence length="440" mass="50448">MPKSYRLSKRGKGLAHDQRWKKFKTEQKRKERKAVLRGEKQPKRNKLSKDPGIPNLYPFKKEMLKKLLEDKTVTADSLQRVMAANYARELQSQLDTNQLVQQHTTTVVDNLNEADKFEQEHHMRRQAFKSDLMNTIDQADVIIEVIDARDPENTRNPEAEQYCLSKKKPFVLLLNKIDLVPGPVIQQWLAFYKSVNIPTICFKCPQNIQKGTVRYANAQTGMHDKSACIGSFELKHLINRLNDSKKIIAACVGYPNTGKSSVINALANRPACQSAPIPGLTRTVQEIHIDQRIRILDTPGVIYDTKKSVILREELLVDPIGEIARIFGMMKAWKSIFDHYELEYQDGMDLESVVRDFTNKLGKRLGRVKQGGLVDLEQIAREVIRDWNRGSLKFWRTPESIEHVNQVINGEWTGFDANMLDKFNFDVLGHLATLNGVELK</sequence>
<evidence type="ECO:0000313" key="8">
    <source>
        <dbReference type="EMBL" id="CAI9948523.1"/>
    </source>
</evidence>
<dbReference type="PANTHER" id="PTHR11089:SF30">
    <property type="entry name" value="GUANINE NUCLEOTIDE-BINDING PROTEIN-LIKE 3 HOMOLOG"/>
    <property type="match status" value="1"/>
</dbReference>
<dbReference type="Gene3D" id="3.40.50.300">
    <property type="entry name" value="P-loop containing nucleotide triphosphate hydrolases"/>
    <property type="match status" value="1"/>
</dbReference>
<dbReference type="InterPro" id="IPR014813">
    <property type="entry name" value="Gnl3_N_dom"/>
</dbReference>
<evidence type="ECO:0000256" key="2">
    <source>
        <dbReference type="ARBA" id="ARBA00022741"/>
    </source>
</evidence>
<evidence type="ECO:0000313" key="14">
    <source>
        <dbReference type="Proteomes" id="UP001642409"/>
    </source>
</evidence>
<dbReference type="EMBL" id="CAXDID020000628">
    <property type="protein sequence ID" value="CAL6107132.1"/>
    <property type="molecule type" value="Genomic_DNA"/>
</dbReference>
<keyword evidence="3" id="KW-0342">GTP-binding</keyword>
<dbReference type="InterPro" id="IPR023179">
    <property type="entry name" value="GTP-bd_ortho_bundle_sf"/>
</dbReference>
<evidence type="ECO:0000313" key="12">
    <source>
        <dbReference type="EMBL" id="CAL6088579.1"/>
    </source>
</evidence>
<dbReference type="SUPFAM" id="SSF52540">
    <property type="entry name" value="P-loop containing nucleoside triphosphate hydrolases"/>
    <property type="match status" value="1"/>
</dbReference>
<dbReference type="PROSITE" id="PS51721">
    <property type="entry name" value="G_CP"/>
    <property type="match status" value="1"/>
</dbReference>
<evidence type="ECO:0000256" key="4">
    <source>
        <dbReference type="ARBA" id="ARBA00023242"/>
    </source>
</evidence>
<dbReference type="InterPro" id="IPR027417">
    <property type="entry name" value="P-loop_NTPase"/>
</dbReference>
<evidence type="ECO:0000256" key="3">
    <source>
        <dbReference type="ARBA" id="ARBA00023134"/>
    </source>
</evidence>
<dbReference type="GO" id="GO:0005730">
    <property type="term" value="C:nucleolus"/>
    <property type="evidence" value="ECO:0007669"/>
    <property type="project" value="UniProtKB-ARBA"/>
</dbReference>
<feature type="domain" description="CP-type G" evidence="6">
    <location>
        <begin position="129"/>
        <end position="304"/>
    </location>
</feature>
<comment type="subcellular location">
    <subcellularLocation>
        <location evidence="1">Nucleus</location>
    </subcellularLocation>
</comment>
<feature type="compositionally biased region" description="Basic and acidic residues" evidence="5">
    <location>
        <begin position="14"/>
        <end position="42"/>
    </location>
</feature>
<dbReference type="EMBL" id="CATOUU010001135">
    <property type="protein sequence ID" value="CAI9974063.1"/>
    <property type="molecule type" value="Genomic_DNA"/>
</dbReference>
<evidence type="ECO:0000313" key="7">
    <source>
        <dbReference type="EMBL" id="CAI9933899.1"/>
    </source>
</evidence>
<dbReference type="GO" id="GO:0005525">
    <property type="term" value="F:GTP binding"/>
    <property type="evidence" value="ECO:0007669"/>
    <property type="project" value="UniProtKB-KW"/>
</dbReference>
<dbReference type="Gene3D" id="1.10.1580.10">
    <property type="match status" value="1"/>
</dbReference>
<dbReference type="PANTHER" id="PTHR11089">
    <property type="entry name" value="GTP-BINDING PROTEIN-RELATED"/>
    <property type="match status" value="1"/>
</dbReference>
<proteinExistence type="predicted"/>
<dbReference type="InterPro" id="IPR050755">
    <property type="entry name" value="TRAFAC_YlqF/YawG_RiboMat"/>
</dbReference>
<dbReference type="InterPro" id="IPR006073">
    <property type="entry name" value="GTP-bd"/>
</dbReference>
<dbReference type="EMBL" id="CAXDID020000181">
    <property type="protein sequence ID" value="CAL6049618.1"/>
    <property type="molecule type" value="Genomic_DNA"/>
</dbReference>
<reference evidence="7" key="1">
    <citation type="submission" date="2023-06" db="EMBL/GenBank/DDBJ databases">
        <authorList>
            <person name="Kurt Z."/>
        </authorList>
    </citation>
    <scope>NUCLEOTIDE SEQUENCE</scope>
</reference>
<evidence type="ECO:0000313" key="13">
    <source>
        <dbReference type="EMBL" id="CAL6107132.1"/>
    </source>
</evidence>
<evidence type="ECO:0000313" key="9">
    <source>
        <dbReference type="EMBL" id="CAI9974063.1"/>
    </source>
</evidence>
<name>A0AA86P896_9EUKA</name>
<dbReference type="EMBL" id="CATOUU010000789">
    <property type="protein sequence ID" value="CAI9948523.1"/>
    <property type="molecule type" value="Genomic_DNA"/>
</dbReference>
<evidence type="ECO:0000313" key="10">
    <source>
        <dbReference type="EMBL" id="CAL6046694.1"/>
    </source>
</evidence>
<dbReference type="Pfam" id="PF08701">
    <property type="entry name" value="GN3L_Grn1"/>
    <property type="match status" value="1"/>
</dbReference>
<dbReference type="EMBL" id="CAXDID020000409">
    <property type="protein sequence ID" value="CAL6088579.1"/>
    <property type="molecule type" value="Genomic_DNA"/>
</dbReference>
<dbReference type="EMBL" id="CATOUU010000554">
    <property type="protein sequence ID" value="CAI9933899.1"/>
    <property type="molecule type" value="Genomic_DNA"/>
</dbReference>
<dbReference type="Pfam" id="PF01926">
    <property type="entry name" value="MMR_HSR1"/>
    <property type="match status" value="1"/>
</dbReference>
<evidence type="ECO:0000256" key="1">
    <source>
        <dbReference type="ARBA" id="ARBA00004123"/>
    </source>
</evidence>
<feature type="region of interest" description="Disordered" evidence="5">
    <location>
        <begin position="1"/>
        <end position="54"/>
    </location>
</feature>